<proteinExistence type="predicted"/>
<comment type="caution">
    <text evidence="2">The sequence shown here is derived from an EMBL/GenBank/DDBJ whole genome shotgun (WGS) entry which is preliminary data.</text>
</comment>
<name>A0ABP8UH52_9ACTN</name>
<dbReference type="SUPFAM" id="SSF48295">
    <property type="entry name" value="TrpR-like"/>
    <property type="match status" value="1"/>
</dbReference>
<dbReference type="EMBL" id="BAABHK010000007">
    <property type="protein sequence ID" value="GAA4629811.1"/>
    <property type="molecule type" value="Genomic_DNA"/>
</dbReference>
<dbReference type="Proteomes" id="UP001501442">
    <property type="component" value="Unassembled WGS sequence"/>
</dbReference>
<evidence type="ECO:0000313" key="2">
    <source>
        <dbReference type="EMBL" id="GAA4629811.1"/>
    </source>
</evidence>
<sequence>MIKGYSDACCTQSILTWASNTGATRFGAPDVQPALRARFKKVTDLDPALRVLETHGWIRRLPPPPTHRTRTPLRPAVRGASHRAGGEPMTTTQRHGGLDAGPLPSLEARKRKQQKPFCSFPLTRLPLHARHRPALADTDRDRRTATKHAAGHVTPTDHNPGGTCSVKTAERTRDKLTLAEVCDELGISRSTFYGWRAK</sequence>
<reference evidence="3" key="1">
    <citation type="journal article" date="2019" name="Int. J. Syst. Evol. Microbiol.">
        <title>The Global Catalogue of Microorganisms (GCM) 10K type strain sequencing project: providing services to taxonomists for standard genome sequencing and annotation.</title>
        <authorList>
            <consortium name="The Broad Institute Genomics Platform"/>
            <consortium name="The Broad Institute Genome Sequencing Center for Infectious Disease"/>
            <person name="Wu L."/>
            <person name="Ma J."/>
        </authorList>
    </citation>
    <scope>NUCLEOTIDE SEQUENCE [LARGE SCALE GENOMIC DNA]</scope>
    <source>
        <strain evidence="3">JCM 17939</strain>
    </source>
</reference>
<feature type="region of interest" description="Disordered" evidence="1">
    <location>
        <begin position="138"/>
        <end position="162"/>
    </location>
</feature>
<keyword evidence="3" id="KW-1185">Reference proteome</keyword>
<evidence type="ECO:0000313" key="3">
    <source>
        <dbReference type="Proteomes" id="UP001501442"/>
    </source>
</evidence>
<evidence type="ECO:0008006" key="4">
    <source>
        <dbReference type="Google" id="ProtNLM"/>
    </source>
</evidence>
<organism evidence="2 3">
    <name type="scientific">Actinoallomurus vinaceus</name>
    <dbReference type="NCBI Taxonomy" id="1080074"/>
    <lineage>
        <taxon>Bacteria</taxon>
        <taxon>Bacillati</taxon>
        <taxon>Actinomycetota</taxon>
        <taxon>Actinomycetes</taxon>
        <taxon>Streptosporangiales</taxon>
        <taxon>Thermomonosporaceae</taxon>
        <taxon>Actinoallomurus</taxon>
    </lineage>
</organism>
<protein>
    <recommendedName>
        <fullName evidence="4">Homeodomain-like domain-containing protein</fullName>
    </recommendedName>
</protein>
<gene>
    <name evidence="2" type="ORF">GCM10023196_052680</name>
</gene>
<feature type="region of interest" description="Disordered" evidence="1">
    <location>
        <begin position="60"/>
        <end position="104"/>
    </location>
</feature>
<accession>A0ABP8UH52</accession>
<evidence type="ECO:0000256" key="1">
    <source>
        <dbReference type="SAM" id="MobiDB-lite"/>
    </source>
</evidence>
<dbReference type="InterPro" id="IPR010921">
    <property type="entry name" value="Trp_repressor/repl_initiator"/>
</dbReference>